<feature type="compositionally biased region" description="Low complexity" evidence="1">
    <location>
        <begin position="42"/>
        <end position="55"/>
    </location>
</feature>
<sequence length="160" mass="16757">MAVMWKLFSLNGRPFRCAAGAALLLAGALCVAPAPVWANGNASADAPAPVAEPAPKGTEAPVRKSVRKAPLKKAKPAPRARKAVRKATALRPAVSALQQGIALMEQDRCSAALPWLRRALQEDRRSAAAWVLVRPVSRADGAVLRGAVLLHEGPGVRPGL</sequence>
<accession>A0AB94IY19</accession>
<dbReference type="AlphaFoldDB" id="A0AB94IY19"/>
<feature type="signal peptide" evidence="2">
    <location>
        <begin position="1"/>
        <end position="38"/>
    </location>
</feature>
<dbReference type="SUPFAM" id="SSF48452">
    <property type="entry name" value="TPR-like"/>
    <property type="match status" value="1"/>
</dbReference>
<reference evidence="4" key="1">
    <citation type="submission" date="2010-03" db="EMBL/GenBank/DDBJ databases">
        <title>The genome sequence of Synergistetes sp. SGP1.</title>
        <authorList>
            <consortium name="metaHIT consortium -- http://www.metahit.eu/"/>
            <person name="Pajon A."/>
            <person name="Turner K."/>
            <person name="Parkhill J."/>
            <person name="Wade W."/>
            <person name="Vartoukian S."/>
        </authorList>
    </citation>
    <scope>NUCLEOTIDE SEQUENCE [LARGE SCALE GENOMIC DNA]</scope>
    <source>
        <strain evidence="4">SGP1</strain>
    </source>
</reference>
<evidence type="ECO:0000256" key="2">
    <source>
        <dbReference type="SAM" id="SignalP"/>
    </source>
</evidence>
<dbReference type="KEGG" id="sbr:SY1_16720"/>
<reference evidence="3 4" key="2">
    <citation type="submission" date="2010-03" db="EMBL/GenBank/DDBJ databases">
        <authorList>
            <person name="Pajon A."/>
        </authorList>
    </citation>
    <scope>NUCLEOTIDE SEQUENCE [LARGE SCALE GENOMIC DNA]</scope>
    <source>
        <strain evidence="3 4">SGP1</strain>
    </source>
</reference>
<organism evidence="3 4">
    <name type="scientific">Fretibacterium fastidiosum</name>
    <dbReference type="NCBI Taxonomy" id="651822"/>
    <lineage>
        <taxon>Bacteria</taxon>
        <taxon>Thermotogati</taxon>
        <taxon>Synergistota</taxon>
        <taxon>Synergistia</taxon>
        <taxon>Synergistales</taxon>
        <taxon>Aminobacteriaceae</taxon>
        <taxon>Fretibacterium</taxon>
    </lineage>
</organism>
<evidence type="ECO:0000256" key="1">
    <source>
        <dbReference type="SAM" id="MobiDB-lite"/>
    </source>
</evidence>
<dbReference type="EMBL" id="FP929056">
    <property type="protein sequence ID" value="CBL28630.1"/>
    <property type="molecule type" value="Genomic_DNA"/>
</dbReference>
<dbReference type="Proteomes" id="UP000008957">
    <property type="component" value="Chromosome"/>
</dbReference>
<evidence type="ECO:0008006" key="5">
    <source>
        <dbReference type="Google" id="ProtNLM"/>
    </source>
</evidence>
<keyword evidence="2" id="KW-0732">Signal</keyword>
<evidence type="ECO:0000313" key="4">
    <source>
        <dbReference type="Proteomes" id="UP000008957"/>
    </source>
</evidence>
<feature type="region of interest" description="Disordered" evidence="1">
    <location>
        <begin position="42"/>
        <end position="79"/>
    </location>
</feature>
<feature type="chain" id="PRO_5044494561" description="Tetratricopeptide repeat" evidence="2">
    <location>
        <begin position="39"/>
        <end position="160"/>
    </location>
</feature>
<keyword evidence="4" id="KW-1185">Reference proteome</keyword>
<evidence type="ECO:0000313" key="3">
    <source>
        <dbReference type="EMBL" id="CBL28630.1"/>
    </source>
</evidence>
<dbReference type="InterPro" id="IPR011990">
    <property type="entry name" value="TPR-like_helical_dom_sf"/>
</dbReference>
<protein>
    <recommendedName>
        <fullName evidence="5">Tetratricopeptide repeat</fullName>
    </recommendedName>
</protein>
<gene>
    <name evidence="3" type="ORF">SY1_16720</name>
</gene>
<proteinExistence type="predicted"/>
<name>A0AB94IY19_9BACT</name>
<feature type="compositionally biased region" description="Basic residues" evidence="1">
    <location>
        <begin position="64"/>
        <end position="79"/>
    </location>
</feature>